<name>A0A1G4BQ28_9PEZI</name>
<organism evidence="1 2">
    <name type="scientific">Colletotrichum orchidophilum</name>
    <dbReference type="NCBI Taxonomy" id="1209926"/>
    <lineage>
        <taxon>Eukaryota</taxon>
        <taxon>Fungi</taxon>
        <taxon>Dikarya</taxon>
        <taxon>Ascomycota</taxon>
        <taxon>Pezizomycotina</taxon>
        <taxon>Sordariomycetes</taxon>
        <taxon>Hypocreomycetidae</taxon>
        <taxon>Glomerellales</taxon>
        <taxon>Glomerellaceae</taxon>
        <taxon>Colletotrichum</taxon>
    </lineage>
</organism>
<evidence type="ECO:0000313" key="2">
    <source>
        <dbReference type="Proteomes" id="UP000176998"/>
    </source>
</evidence>
<evidence type="ECO:0000313" key="1">
    <source>
        <dbReference type="EMBL" id="OHF03534.1"/>
    </source>
</evidence>
<dbReference type="AlphaFoldDB" id="A0A1G4BQ28"/>
<dbReference type="OrthoDB" id="4815031at2759"/>
<accession>A0A1G4BQ28</accession>
<proteinExistence type="predicted"/>
<protein>
    <submittedName>
        <fullName evidence="1">Uncharacterized protein</fullName>
    </submittedName>
</protein>
<comment type="caution">
    <text evidence="1">The sequence shown here is derived from an EMBL/GenBank/DDBJ whole genome shotgun (WGS) entry which is preliminary data.</text>
</comment>
<dbReference type="Proteomes" id="UP000176998">
    <property type="component" value="Unassembled WGS sequence"/>
</dbReference>
<sequence>MKDTMACLPSQLPFRKAGDDREWVNIIPFCPGYPRPKTSYANGIPYMDFWENDIRAFAYEPVQIPSSYLSVKILVIQDFVPGVAEHDALIAQHPPGVVGMFFCGDMVTHEAFSAHPPEILRVRGPGRAVGGHNGQVMGPRLIPLHFVRYGIPPGQRIRTIGPKL</sequence>
<gene>
    <name evidence="1" type="ORF">CORC01_01253</name>
</gene>
<reference evidence="1 2" key="1">
    <citation type="submission" date="2016-09" db="EMBL/GenBank/DDBJ databases">
        <authorList>
            <person name="Capua I."/>
            <person name="De Benedictis P."/>
            <person name="Joannis T."/>
            <person name="Lombin L.H."/>
            <person name="Cattoli G."/>
        </authorList>
    </citation>
    <scope>NUCLEOTIDE SEQUENCE [LARGE SCALE GENOMIC DNA]</scope>
    <source>
        <strain evidence="1 2">IMI 309357</strain>
    </source>
</reference>
<dbReference type="EMBL" id="MJBS01000006">
    <property type="protein sequence ID" value="OHF03534.1"/>
    <property type="molecule type" value="Genomic_DNA"/>
</dbReference>
<dbReference type="GeneID" id="34554419"/>
<dbReference type="RefSeq" id="XP_022480670.1">
    <property type="nucleotide sequence ID" value="XM_022612909.1"/>
</dbReference>
<keyword evidence="2" id="KW-1185">Reference proteome</keyword>